<evidence type="ECO:0000313" key="6">
    <source>
        <dbReference type="EMBL" id="PIP56126.1"/>
    </source>
</evidence>
<accession>A0A2H0BEN6</accession>
<dbReference type="InterPro" id="IPR025714">
    <property type="entry name" value="Methyltranfer_dom"/>
</dbReference>
<evidence type="ECO:0000313" key="7">
    <source>
        <dbReference type="Proteomes" id="UP000228495"/>
    </source>
</evidence>
<dbReference type="GO" id="GO:0008276">
    <property type="term" value="F:protein methyltransferase activity"/>
    <property type="evidence" value="ECO:0007669"/>
    <property type="project" value="InterPro"/>
</dbReference>
<name>A0A2H0BEN6_UNCKA</name>
<dbReference type="Gene3D" id="1.10.8.10">
    <property type="entry name" value="DNA helicase RuvA subunit, C-terminal domain"/>
    <property type="match status" value="1"/>
</dbReference>
<dbReference type="InterPro" id="IPR004556">
    <property type="entry name" value="HemK-like"/>
</dbReference>
<evidence type="ECO:0000256" key="3">
    <source>
        <dbReference type="ARBA" id="ARBA00022691"/>
    </source>
</evidence>
<keyword evidence="3" id="KW-0949">S-adenosyl-L-methionine</keyword>
<dbReference type="InterPro" id="IPR029063">
    <property type="entry name" value="SAM-dependent_MTases_sf"/>
</dbReference>
<dbReference type="Proteomes" id="UP000228495">
    <property type="component" value="Unassembled WGS sequence"/>
</dbReference>
<dbReference type="CDD" id="cd02440">
    <property type="entry name" value="AdoMet_MTases"/>
    <property type="match status" value="1"/>
</dbReference>
<dbReference type="PANTHER" id="PTHR18895">
    <property type="entry name" value="HEMK METHYLTRANSFERASE"/>
    <property type="match status" value="1"/>
</dbReference>
<dbReference type="SUPFAM" id="SSF53335">
    <property type="entry name" value="S-adenosyl-L-methionine-dependent methyltransferases"/>
    <property type="match status" value="1"/>
</dbReference>
<dbReference type="EMBL" id="PCSU01000083">
    <property type="protein sequence ID" value="PIP56126.1"/>
    <property type="molecule type" value="Genomic_DNA"/>
</dbReference>
<dbReference type="AlphaFoldDB" id="A0A2H0BEN6"/>
<feature type="domain" description="Release factor glutamine methyltransferase N-terminal" evidence="5">
    <location>
        <begin position="11"/>
        <end position="65"/>
    </location>
</feature>
<dbReference type="InterPro" id="IPR040758">
    <property type="entry name" value="PrmC_N"/>
</dbReference>
<dbReference type="PANTHER" id="PTHR18895:SF74">
    <property type="entry name" value="MTRF1L RELEASE FACTOR GLUTAMINE METHYLTRANSFERASE"/>
    <property type="match status" value="1"/>
</dbReference>
<sequence length="249" mass="27990">MTINSILSTTQLPPLNIRVLLSVIIGKDASYLVARPEHELSENETQKWETWSRRAQSGEPIAYIVNKQEFYGYDFYVDNRVLIPRPETEELIDKAKVWIQNHPHRNKISILELGTGSGAVTIALVQEVLKLNLTKKHSFNFIATDVSPDALNVAKKNAASHGVFNHITFLQGNLFEPVSSIKFDIILANLPYVPTEESQTNRFEPQLALDGGNNGTKINEQLLTKYSSHLNEGGILIYEKYNGSIENLT</sequence>
<evidence type="ECO:0000256" key="2">
    <source>
        <dbReference type="ARBA" id="ARBA00022679"/>
    </source>
</evidence>
<evidence type="ECO:0000256" key="1">
    <source>
        <dbReference type="ARBA" id="ARBA00022603"/>
    </source>
</evidence>
<evidence type="ECO:0000259" key="4">
    <source>
        <dbReference type="Pfam" id="PF13847"/>
    </source>
</evidence>
<dbReference type="Gene3D" id="3.40.50.150">
    <property type="entry name" value="Vaccinia Virus protein VP39"/>
    <property type="match status" value="1"/>
</dbReference>
<gene>
    <name evidence="6" type="primary">prmC</name>
    <name evidence="6" type="ORF">COX05_04710</name>
</gene>
<dbReference type="GO" id="GO:0032259">
    <property type="term" value="P:methylation"/>
    <property type="evidence" value="ECO:0007669"/>
    <property type="project" value="UniProtKB-KW"/>
</dbReference>
<proteinExistence type="predicted"/>
<protein>
    <submittedName>
        <fullName evidence="6">Protein-(Glutamine-N5) methyltransferase, release factor-specific</fullName>
    </submittedName>
</protein>
<dbReference type="NCBIfam" id="TIGR03534">
    <property type="entry name" value="RF_mod_PrmC"/>
    <property type="match status" value="1"/>
</dbReference>
<dbReference type="Pfam" id="PF17827">
    <property type="entry name" value="PrmC_N"/>
    <property type="match status" value="1"/>
</dbReference>
<comment type="caution">
    <text evidence="6">The sequence shown here is derived from an EMBL/GenBank/DDBJ whole genome shotgun (WGS) entry which is preliminary data.</text>
</comment>
<keyword evidence="2 6" id="KW-0808">Transferase</keyword>
<organism evidence="6 7">
    <name type="scientific">candidate division WWE3 bacterium CG22_combo_CG10-13_8_21_14_all_39_12</name>
    <dbReference type="NCBI Taxonomy" id="1975094"/>
    <lineage>
        <taxon>Bacteria</taxon>
        <taxon>Katanobacteria</taxon>
    </lineage>
</organism>
<evidence type="ECO:0000259" key="5">
    <source>
        <dbReference type="Pfam" id="PF17827"/>
    </source>
</evidence>
<keyword evidence="1 6" id="KW-0489">Methyltransferase</keyword>
<dbReference type="Pfam" id="PF13847">
    <property type="entry name" value="Methyltransf_31"/>
    <property type="match status" value="1"/>
</dbReference>
<dbReference type="InterPro" id="IPR019874">
    <property type="entry name" value="RF_methyltr_PrmC"/>
</dbReference>
<dbReference type="InterPro" id="IPR050320">
    <property type="entry name" value="N5-glutamine_MTase"/>
</dbReference>
<reference evidence="6 7" key="1">
    <citation type="submission" date="2017-09" db="EMBL/GenBank/DDBJ databases">
        <title>Depth-based differentiation of microbial function through sediment-hosted aquifers and enrichment of novel symbionts in the deep terrestrial subsurface.</title>
        <authorList>
            <person name="Probst A.J."/>
            <person name="Ladd B."/>
            <person name="Jarett J.K."/>
            <person name="Geller-Mcgrath D.E."/>
            <person name="Sieber C.M."/>
            <person name="Emerson J.B."/>
            <person name="Anantharaman K."/>
            <person name="Thomas B.C."/>
            <person name="Malmstrom R."/>
            <person name="Stieglmeier M."/>
            <person name="Klingl A."/>
            <person name="Woyke T."/>
            <person name="Ryan C.M."/>
            <person name="Banfield J.F."/>
        </authorList>
    </citation>
    <scope>NUCLEOTIDE SEQUENCE [LARGE SCALE GENOMIC DNA]</scope>
    <source>
        <strain evidence="6">CG22_combo_CG10-13_8_21_14_all_39_12</strain>
    </source>
</reference>
<dbReference type="NCBIfam" id="TIGR00536">
    <property type="entry name" value="hemK_fam"/>
    <property type="match status" value="1"/>
</dbReference>
<feature type="domain" description="Methyltransferase" evidence="4">
    <location>
        <begin position="106"/>
        <end position="242"/>
    </location>
</feature>